<accession>A0AAD9D5T0</accession>
<dbReference type="GO" id="GO:0016829">
    <property type="term" value="F:lyase activity"/>
    <property type="evidence" value="ECO:0007669"/>
    <property type="project" value="UniProtKB-KW"/>
</dbReference>
<dbReference type="GO" id="GO:0035556">
    <property type="term" value="P:intracellular signal transduction"/>
    <property type="evidence" value="ECO:0007669"/>
    <property type="project" value="InterPro"/>
</dbReference>
<evidence type="ECO:0000259" key="1">
    <source>
        <dbReference type="Pfam" id="PF00211"/>
    </source>
</evidence>
<sequence>MKKAQDIHDTIMRQCYSNHKGYEISTEGDSFNIAFQHPIDALAFALQAQTKLYKADWPQEILNHPYGKEDPYLKFKGLRVRFGINHGPTTNQIHRVTGRMIYAGEGVKISKEIEKLCHGGQILCTIETWKAVGGLAERYLGRPQVMDCGEHVLFDANRTRYSRRIMQVVPNELAFDFFEARGQAEDGKVKDAALVKGRLFPPLPSKKQLTTCFLNAPYTNGRVVICFVHTVGLGDVDGSEDRSHNLLKLSNNLRKQLLRSDPPGYECQEDNGCWMLAFSSVDKATTFGLKLIASIREGGAKEHLLGDVDCDKMYKIGIVSGPFTSMGPHKTSGLADYFGPIVNRAARVASSCEPGQLCVGIPLVSGAKTKIAPPNFGPSVQVRLLGIKQLKGLSVDIAVYRCSKCV</sequence>
<dbReference type="EC" id="4.6.1.-" evidence="2"/>
<dbReference type="InterPro" id="IPR001054">
    <property type="entry name" value="A/G_cyclase"/>
</dbReference>
<dbReference type="Gene3D" id="3.30.70.1230">
    <property type="entry name" value="Nucleotide cyclase"/>
    <property type="match status" value="2"/>
</dbReference>
<feature type="domain" description="Guanylate cyclase" evidence="1">
    <location>
        <begin position="10"/>
        <end position="130"/>
    </location>
</feature>
<dbReference type="PANTHER" id="PTHR43081">
    <property type="entry name" value="ADENYLATE CYCLASE, TERMINAL-DIFFERENTIATION SPECIFIC-RELATED"/>
    <property type="match status" value="1"/>
</dbReference>
<dbReference type="SUPFAM" id="SSF55073">
    <property type="entry name" value="Nucleotide cyclase"/>
    <property type="match status" value="2"/>
</dbReference>
<reference evidence="2" key="1">
    <citation type="submission" date="2023-06" db="EMBL/GenBank/DDBJ databases">
        <title>Survivors Of The Sea: Transcriptome response of Skeletonema marinoi to long-term dormancy.</title>
        <authorList>
            <person name="Pinder M.I.M."/>
            <person name="Kourtchenko O."/>
            <person name="Robertson E.K."/>
            <person name="Larsson T."/>
            <person name="Maumus F."/>
            <person name="Osuna-Cruz C.M."/>
            <person name="Vancaester E."/>
            <person name="Stenow R."/>
            <person name="Vandepoele K."/>
            <person name="Ploug H."/>
            <person name="Bruchert V."/>
            <person name="Godhe A."/>
            <person name="Topel M."/>
        </authorList>
    </citation>
    <scope>NUCLEOTIDE SEQUENCE</scope>
    <source>
        <strain evidence="2">R05AC</strain>
    </source>
</reference>
<keyword evidence="2" id="KW-0456">Lyase</keyword>
<proteinExistence type="predicted"/>
<dbReference type="Proteomes" id="UP001224775">
    <property type="component" value="Unassembled WGS sequence"/>
</dbReference>
<dbReference type="Pfam" id="PF00211">
    <property type="entry name" value="Guanylate_cyc"/>
    <property type="match status" value="1"/>
</dbReference>
<protein>
    <submittedName>
        <fullName evidence="2">Adenylate/guanylate cyclase domain-containing protein</fullName>
        <ecNumber evidence="2">4.6.1.-</ecNumber>
    </submittedName>
</protein>
<dbReference type="GO" id="GO:0009190">
    <property type="term" value="P:cyclic nucleotide biosynthetic process"/>
    <property type="evidence" value="ECO:0007669"/>
    <property type="project" value="InterPro"/>
</dbReference>
<organism evidence="2 3">
    <name type="scientific">Skeletonema marinoi</name>
    <dbReference type="NCBI Taxonomy" id="267567"/>
    <lineage>
        <taxon>Eukaryota</taxon>
        <taxon>Sar</taxon>
        <taxon>Stramenopiles</taxon>
        <taxon>Ochrophyta</taxon>
        <taxon>Bacillariophyta</taxon>
        <taxon>Coscinodiscophyceae</taxon>
        <taxon>Thalassiosirophycidae</taxon>
        <taxon>Thalassiosirales</taxon>
        <taxon>Skeletonemataceae</taxon>
        <taxon>Skeletonema</taxon>
        <taxon>Skeletonema marinoi-dohrnii complex</taxon>
    </lineage>
</organism>
<dbReference type="EMBL" id="JATAAI010000036">
    <property type="protein sequence ID" value="KAK1734862.1"/>
    <property type="molecule type" value="Genomic_DNA"/>
</dbReference>
<gene>
    <name evidence="2" type="ORF">QTG54_014322</name>
</gene>
<name>A0AAD9D5T0_9STRA</name>
<dbReference type="InterPro" id="IPR050697">
    <property type="entry name" value="Adenylyl/Guanylyl_Cyclase_3/4"/>
</dbReference>
<evidence type="ECO:0000313" key="3">
    <source>
        <dbReference type="Proteomes" id="UP001224775"/>
    </source>
</evidence>
<dbReference type="AlphaFoldDB" id="A0AAD9D5T0"/>
<comment type="caution">
    <text evidence="2">The sequence shown here is derived from an EMBL/GenBank/DDBJ whole genome shotgun (WGS) entry which is preliminary data.</text>
</comment>
<evidence type="ECO:0000313" key="2">
    <source>
        <dbReference type="EMBL" id="KAK1734862.1"/>
    </source>
</evidence>
<dbReference type="InterPro" id="IPR029787">
    <property type="entry name" value="Nucleotide_cyclase"/>
</dbReference>
<dbReference type="PANTHER" id="PTHR43081:SF1">
    <property type="entry name" value="ADENYLATE CYCLASE, TERMINAL-DIFFERENTIATION SPECIFIC"/>
    <property type="match status" value="1"/>
</dbReference>
<keyword evidence="3" id="KW-1185">Reference proteome</keyword>